<name>A0AA38C6T5_TAXCH</name>
<evidence type="ECO:0000313" key="2">
    <source>
        <dbReference type="Proteomes" id="UP000824469"/>
    </source>
</evidence>
<protein>
    <submittedName>
        <fullName evidence="1">Uncharacterized protein</fullName>
    </submittedName>
</protein>
<comment type="caution">
    <text evidence="1">The sequence shown here is derived from an EMBL/GenBank/DDBJ whole genome shotgun (WGS) entry which is preliminary data.</text>
</comment>
<dbReference type="AlphaFoldDB" id="A0AA38C6T5"/>
<dbReference type="PANTHER" id="PTHR36792:SF5">
    <property type="entry name" value="SEL1 REPEAT PROTEIN"/>
    <property type="match status" value="1"/>
</dbReference>
<dbReference type="EMBL" id="JAHRHJ020003634">
    <property type="protein sequence ID" value="KAH9291409.1"/>
    <property type="molecule type" value="Genomic_DNA"/>
</dbReference>
<sequence length="72" mass="7975">GKVKIAASKSVNVKMQSGEEQKRSPLKEVITDCTKRWFQESLKEAKSGDIGMQILVGQMYCSGYGIPPDIKK</sequence>
<feature type="non-terminal residue" evidence="1">
    <location>
        <position position="1"/>
    </location>
</feature>
<evidence type="ECO:0000313" key="1">
    <source>
        <dbReference type="EMBL" id="KAH9291409.1"/>
    </source>
</evidence>
<accession>A0AA38C6T5</accession>
<dbReference type="OMA" id="TDCTKRW"/>
<feature type="non-terminal residue" evidence="1">
    <location>
        <position position="72"/>
    </location>
</feature>
<keyword evidence="2" id="KW-1185">Reference proteome</keyword>
<organism evidence="1 2">
    <name type="scientific">Taxus chinensis</name>
    <name type="common">Chinese yew</name>
    <name type="synonym">Taxus wallichiana var. chinensis</name>
    <dbReference type="NCBI Taxonomy" id="29808"/>
    <lineage>
        <taxon>Eukaryota</taxon>
        <taxon>Viridiplantae</taxon>
        <taxon>Streptophyta</taxon>
        <taxon>Embryophyta</taxon>
        <taxon>Tracheophyta</taxon>
        <taxon>Spermatophyta</taxon>
        <taxon>Pinopsida</taxon>
        <taxon>Pinidae</taxon>
        <taxon>Conifers II</taxon>
        <taxon>Cupressales</taxon>
        <taxon>Taxaceae</taxon>
        <taxon>Taxus</taxon>
    </lineage>
</organism>
<reference evidence="1 2" key="1">
    <citation type="journal article" date="2021" name="Nat. Plants">
        <title>The Taxus genome provides insights into paclitaxel biosynthesis.</title>
        <authorList>
            <person name="Xiong X."/>
            <person name="Gou J."/>
            <person name="Liao Q."/>
            <person name="Li Y."/>
            <person name="Zhou Q."/>
            <person name="Bi G."/>
            <person name="Li C."/>
            <person name="Du R."/>
            <person name="Wang X."/>
            <person name="Sun T."/>
            <person name="Guo L."/>
            <person name="Liang H."/>
            <person name="Lu P."/>
            <person name="Wu Y."/>
            <person name="Zhang Z."/>
            <person name="Ro D.K."/>
            <person name="Shang Y."/>
            <person name="Huang S."/>
            <person name="Yan J."/>
        </authorList>
    </citation>
    <scope>NUCLEOTIDE SEQUENCE [LARGE SCALE GENOMIC DNA]</scope>
    <source>
        <strain evidence="1">Ta-2019</strain>
    </source>
</reference>
<dbReference type="Proteomes" id="UP000824469">
    <property type="component" value="Unassembled WGS sequence"/>
</dbReference>
<dbReference type="PANTHER" id="PTHR36792">
    <property type="entry name" value="EXPRESSED PROTEIN"/>
    <property type="match status" value="1"/>
</dbReference>
<proteinExistence type="predicted"/>
<gene>
    <name evidence="1" type="ORF">KI387_043403</name>
</gene>